<dbReference type="GO" id="GO:0008270">
    <property type="term" value="F:zinc ion binding"/>
    <property type="evidence" value="ECO:0007669"/>
    <property type="project" value="UniProtKB-KW"/>
</dbReference>
<feature type="compositionally biased region" description="Low complexity" evidence="15">
    <location>
        <begin position="700"/>
        <end position="709"/>
    </location>
</feature>
<dbReference type="InterPro" id="IPR037967">
    <property type="entry name" value="ZMYND8_Bromo_dom"/>
</dbReference>
<dbReference type="InterPro" id="IPR013083">
    <property type="entry name" value="Znf_RING/FYVE/PHD"/>
</dbReference>
<feature type="coiled-coil region" evidence="14">
    <location>
        <begin position="982"/>
        <end position="1020"/>
    </location>
</feature>
<dbReference type="InterPro" id="IPR021931">
    <property type="entry name" value="ZMYND8"/>
</dbReference>
<evidence type="ECO:0000256" key="10">
    <source>
        <dbReference type="ARBA" id="ARBA00023163"/>
    </source>
</evidence>
<feature type="domain" description="Bromo" evidence="16">
    <location>
        <begin position="183"/>
        <end position="253"/>
    </location>
</feature>
<evidence type="ECO:0000313" key="20">
    <source>
        <dbReference type="Ensembl" id="ENSGACP00000020064.2"/>
    </source>
</evidence>
<dbReference type="InterPro" id="IPR000313">
    <property type="entry name" value="PWWP_dom"/>
</dbReference>
<dbReference type="CDD" id="cd20160">
    <property type="entry name" value="PWWP_PRKCBP1"/>
    <property type="match status" value="1"/>
</dbReference>
<dbReference type="STRING" id="69293.ENSGACP00000020064"/>
<dbReference type="PANTHER" id="PTHR46453:SF1">
    <property type="entry name" value="PROTEIN KINASE C BINDING PROTEIN 1, LIKE ISOFORM X1"/>
    <property type="match status" value="1"/>
</dbReference>
<feature type="compositionally biased region" description="Basic and acidic residues" evidence="15">
    <location>
        <begin position="690"/>
        <end position="699"/>
    </location>
</feature>
<evidence type="ECO:0000256" key="13">
    <source>
        <dbReference type="PROSITE-ProRule" id="PRU00134"/>
    </source>
</evidence>
<reference evidence="20" key="3">
    <citation type="submission" date="2025-09" db="UniProtKB">
        <authorList>
            <consortium name="Ensembl"/>
        </authorList>
    </citation>
    <scope>IDENTIFICATION</scope>
</reference>
<dbReference type="PANTHER" id="PTHR46453">
    <property type="entry name" value="PROTEIN KINASE C-BINDING PROTEIN 1"/>
    <property type="match status" value="1"/>
</dbReference>
<dbReference type="InterPro" id="IPR002893">
    <property type="entry name" value="Znf_MYND"/>
</dbReference>
<feature type="compositionally biased region" description="Basic residues" evidence="15">
    <location>
        <begin position="27"/>
        <end position="39"/>
    </location>
</feature>
<feature type="compositionally biased region" description="Low complexity" evidence="15">
    <location>
        <begin position="866"/>
        <end position="887"/>
    </location>
</feature>
<dbReference type="InterPro" id="IPR019787">
    <property type="entry name" value="Znf_PHD-finger"/>
</dbReference>
<keyword evidence="14" id="KW-0175">Coiled coil</keyword>
<dbReference type="SUPFAM" id="SSF57903">
    <property type="entry name" value="FYVE/PHD zinc finger"/>
    <property type="match status" value="1"/>
</dbReference>
<dbReference type="SUPFAM" id="SSF144232">
    <property type="entry name" value="HIT/MYND zinc finger-like"/>
    <property type="match status" value="1"/>
</dbReference>
<dbReference type="eggNOG" id="KOG3612">
    <property type="taxonomic scope" value="Eukaryota"/>
</dbReference>
<dbReference type="InterPro" id="IPR011011">
    <property type="entry name" value="Znf_FYVE_PHD"/>
</dbReference>
<keyword evidence="6" id="KW-0862">Zinc</keyword>
<dbReference type="PROSITE" id="PS50016">
    <property type="entry name" value="ZF_PHD_2"/>
    <property type="match status" value="1"/>
</dbReference>
<dbReference type="Pfam" id="PF00855">
    <property type="entry name" value="PWWP"/>
    <property type="match status" value="1"/>
</dbReference>
<dbReference type="SMART" id="SM00297">
    <property type="entry name" value="BROMO"/>
    <property type="match status" value="1"/>
</dbReference>
<dbReference type="GO" id="GO:0005737">
    <property type="term" value="C:cytoplasm"/>
    <property type="evidence" value="ECO:0007669"/>
    <property type="project" value="TreeGrafter"/>
</dbReference>
<evidence type="ECO:0000313" key="21">
    <source>
        <dbReference type="Proteomes" id="UP000007635"/>
    </source>
</evidence>
<evidence type="ECO:0000256" key="11">
    <source>
        <dbReference type="ARBA" id="ARBA00023242"/>
    </source>
</evidence>
<reference evidence="20" key="2">
    <citation type="submission" date="2025-08" db="UniProtKB">
        <authorList>
            <consortium name="Ensembl"/>
        </authorList>
    </citation>
    <scope>IDENTIFICATION</scope>
</reference>
<dbReference type="SMART" id="SM00249">
    <property type="entry name" value="PHD"/>
    <property type="match status" value="1"/>
</dbReference>
<dbReference type="InterPro" id="IPR057053">
    <property type="entry name" value="MYND_ZMYND11_ZMYD8"/>
</dbReference>
<feature type="compositionally biased region" description="Basic and acidic residues" evidence="15">
    <location>
        <begin position="595"/>
        <end position="613"/>
    </location>
</feature>
<evidence type="ECO:0000256" key="9">
    <source>
        <dbReference type="ARBA" id="ARBA00023117"/>
    </source>
</evidence>
<feature type="domain" description="PHD-type" evidence="17">
    <location>
        <begin position="106"/>
        <end position="151"/>
    </location>
</feature>
<feature type="domain" description="MYND-type" evidence="19">
    <location>
        <begin position="1035"/>
        <end position="1069"/>
    </location>
</feature>
<dbReference type="Pfam" id="PF00439">
    <property type="entry name" value="Bromodomain"/>
    <property type="match status" value="1"/>
</dbReference>
<dbReference type="FunFam" id="2.30.30.140:FF:000003">
    <property type="entry name" value="Protein kinase C-binding protein 1 isoform C"/>
    <property type="match status" value="1"/>
</dbReference>
<dbReference type="FunFam" id="6.10.140.2220:FF:000002">
    <property type="entry name" value="Protein kinase C-binding protein 1 isoform C"/>
    <property type="match status" value="1"/>
</dbReference>
<feature type="compositionally biased region" description="Low complexity" evidence="15">
    <location>
        <begin position="897"/>
        <end position="912"/>
    </location>
</feature>
<evidence type="ECO:0000256" key="6">
    <source>
        <dbReference type="ARBA" id="ARBA00022833"/>
    </source>
</evidence>
<keyword evidence="9 12" id="KW-0103">Bromodomain</keyword>
<dbReference type="PROSITE" id="PS50812">
    <property type="entry name" value="PWWP"/>
    <property type="match status" value="1"/>
</dbReference>
<dbReference type="PROSITE" id="PS50014">
    <property type="entry name" value="BROMODOMAIN_2"/>
    <property type="match status" value="1"/>
</dbReference>
<dbReference type="PROSITE" id="PS01360">
    <property type="entry name" value="ZF_MYND_1"/>
    <property type="match status" value="1"/>
</dbReference>
<dbReference type="Bgee" id="ENSGACG00000015209">
    <property type="expression patterns" value="Expressed in spleen and 13 other cell types or tissues"/>
</dbReference>
<feature type="compositionally biased region" description="Low complexity" evidence="15">
    <location>
        <begin position="781"/>
        <end position="810"/>
    </location>
</feature>
<feature type="region of interest" description="Disordered" evidence="15">
    <location>
        <begin position="836"/>
        <end position="923"/>
    </location>
</feature>
<feature type="domain" description="PWWP" evidence="18">
    <location>
        <begin position="295"/>
        <end position="345"/>
    </location>
</feature>
<evidence type="ECO:0000256" key="1">
    <source>
        <dbReference type="ARBA" id="ARBA00004123"/>
    </source>
</evidence>
<dbReference type="Gene3D" id="2.30.30.140">
    <property type="match status" value="1"/>
</dbReference>
<dbReference type="Gene3D" id="6.10.140.2220">
    <property type="match status" value="1"/>
</dbReference>
<proteinExistence type="predicted"/>
<dbReference type="Gene3D" id="3.30.40.10">
    <property type="entry name" value="Zinc/RING finger domain, C3HC4 (zinc finger)"/>
    <property type="match status" value="1"/>
</dbReference>
<comment type="subcellular location">
    <subcellularLocation>
        <location evidence="2">Chromosome</location>
    </subcellularLocation>
    <subcellularLocation>
        <location evidence="1">Nucleus</location>
    </subcellularLocation>
</comment>
<keyword evidence="4" id="KW-0479">Metal-binding</keyword>
<evidence type="ECO:0000256" key="12">
    <source>
        <dbReference type="PROSITE-ProRule" id="PRU00035"/>
    </source>
</evidence>
<dbReference type="InParanoid" id="G3PR29"/>
<keyword evidence="5 13" id="KW-0863">Zinc-finger</keyword>
<evidence type="ECO:0000259" key="19">
    <source>
        <dbReference type="PROSITE" id="PS50865"/>
    </source>
</evidence>
<dbReference type="SUPFAM" id="SSF47370">
    <property type="entry name" value="Bromodomain"/>
    <property type="match status" value="1"/>
</dbReference>
<keyword evidence="10" id="KW-0804">Transcription</keyword>
<keyword evidence="21" id="KW-1185">Reference proteome</keyword>
<dbReference type="InterPro" id="IPR001965">
    <property type="entry name" value="Znf_PHD"/>
</dbReference>
<dbReference type="SMART" id="SM00293">
    <property type="entry name" value="PWWP"/>
    <property type="match status" value="1"/>
</dbReference>
<keyword evidence="8" id="KW-0805">Transcription regulation</keyword>
<feature type="region of interest" description="Disordered" evidence="15">
    <location>
        <begin position="1"/>
        <end position="74"/>
    </location>
</feature>
<dbReference type="Pfam" id="PF00628">
    <property type="entry name" value="PHD"/>
    <property type="match status" value="1"/>
</dbReference>
<name>G3PR29_GASAC</name>
<dbReference type="Ensembl" id="ENSGACT00000020103.2">
    <property type="protein sequence ID" value="ENSGACP00000020064.2"/>
    <property type="gene ID" value="ENSGACG00000015209.2"/>
</dbReference>
<dbReference type="InterPro" id="IPR001487">
    <property type="entry name" value="Bromodomain"/>
</dbReference>
<dbReference type="Proteomes" id="UP000007635">
    <property type="component" value="Chromosome XII"/>
</dbReference>
<evidence type="ECO:0000256" key="2">
    <source>
        <dbReference type="ARBA" id="ARBA00004286"/>
    </source>
</evidence>
<evidence type="ECO:0000259" key="17">
    <source>
        <dbReference type="PROSITE" id="PS50016"/>
    </source>
</evidence>
<dbReference type="Pfam" id="PF23460">
    <property type="entry name" value="ZMYND8_CC"/>
    <property type="match status" value="1"/>
</dbReference>
<dbReference type="Pfam" id="PF24324">
    <property type="entry name" value="MYND_ZMYND11_ZMYD8"/>
    <property type="match status" value="1"/>
</dbReference>
<reference evidence="20 21" key="1">
    <citation type="journal article" date="2021" name="G3 (Bethesda)">
        <title>Improved contiguity of the threespine stickleback genome using long-read sequencing.</title>
        <authorList>
            <person name="Nath S."/>
            <person name="Shaw D.E."/>
            <person name="White M.A."/>
        </authorList>
    </citation>
    <scope>NUCLEOTIDE SEQUENCE [LARGE SCALE GENOMIC DNA]</scope>
    <source>
        <strain evidence="20 21">Lake Benthic</strain>
    </source>
</reference>
<evidence type="ECO:0000256" key="3">
    <source>
        <dbReference type="ARBA" id="ARBA00022454"/>
    </source>
</evidence>
<dbReference type="PRINTS" id="PR00503">
    <property type="entry name" value="BROMODOMAIN"/>
</dbReference>
<sequence>SALCSLAEEEIKTESDVVEGMDATARAKGKSPRPSKRKASSPTHSSNGHSPSDTSPSPLKRKKKPGAVNCHSKDQSELRHGPFYYMKQPALTTDPVDVVPQDGRNDFYCWLCHREGQVLCCELCPRVYHAKCLKLPAEPEGDWFCPECEKITVAECIETQSKAMTMLTIDQLSYLLKFALQKIKQPGTEPFQKPVSLEQHPDYAEYIFHAMDLSTLEKNIKKKMYGCTEAFLADMKWILHNCIIYNGGNHKLTATAKVIVKICEHEMNEIEVCPECYLSSVQKRDNWFCEPCSPPHPLVWAKLKGFPFWPAKALRDKDGQVDARFFGQHDRAWVPINNCYLMSKEIPFSVKKTKSIFNSAMQEMEVYVENIRKKFGVFNYAPFRTPFTPNNQLQMLLDPSNPGAGTVKTEKADKLRFNFDMTASPKMVLSKTSTPSGMSRRVSMTDMPRSPMSTNSSVHTGSDGEQDMEKPGRNPAFHYSTGEESMDCTASPVSGKTGPAGNASGSPKPFNPGLVPKQERTAGTGGILNLNLDRVKAEMDLKELSETVQQQQQQQNQQQQGASASLPTPKRPIRSLDKTIESCKAQLGIDEISEDVYKGVDHSDSDDSEKSDSSDSEYLSDEEHKPKNSAQDEHDKADRKRPKANTDGEIKEGVTGKAGKAAPEPPLKDKQAAGVPDRGLQDKPTQPPADKPKAQEEGRAAAATAAAAEQDSDSERELVIDLGDEHGGRDSKRARREPGATAAKAVKEPNPAKLEGEALHILGPFVPCGPLCDLEEIRPPKSAAAAPGSPGVPSPASTSASATSPLPAAVKKQRPLLPKETAQAVQRAVVWNPTKFQTSSQKWHMQKVQRQQQQQGEQSPGETAAQSPGTRSPQRPPSQQQNSTSSRYQTRQAAKDVPQSTSPSSTTAQVTSGGSSSGDVQIPTGSAEVAADIAKYTNKMMETIKGTMTEIYNDLSKSTSGNTIAEIRRLRIEIEKLQWLHQQELSEMKHNLELTMAEMRQSLEQERERLVAEVKKQTEVEKQQLVDETKKKQWCANCRKEAIFYCCWNTSYCDYPCQQAHWPEHMKSCTQSGNMSTLTSEGVCQSLSNSVSLQH</sequence>
<protein>
    <recommendedName>
        <fullName evidence="22">Protein kinase C binding protein 1, like</fullName>
    </recommendedName>
</protein>
<dbReference type="Pfam" id="PF12064">
    <property type="entry name" value="DUF3544"/>
    <property type="match status" value="1"/>
</dbReference>
<dbReference type="GO" id="GO:0140006">
    <property type="term" value="F:histone H3 reader activity"/>
    <property type="evidence" value="ECO:0007669"/>
    <property type="project" value="UniProtKB-ARBA"/>
</dbReference>
<dbReference type="CDD" id="cd15538">
    <property type="entry name" value="PHD_PRKCBP1"/>
    <property type="match status" value="1"/>
</dbReference>
<feature type="compositionally biased region" description="Polar residues" evidence="15">
    <location>
        <begin position="43"/>
        <end position="57"/>
    </location>
</feature>
<keyword evidence="7" id="KW-0156">Chromatin regulator</keyword>
<feature type="compositionally biased region" description="Polar residues" evidence="15">
    <location>
        <begin position="451"/>
        <end position="460"/>
    </location>
</feature>
<dbReference type="InterPro" id="IPR056987">
    <property type="entry name" value="ZMYND8_CC"/>
</dbReference>
<evidence type="ECO:0000256" key="8">
    <source>
        <dbReference type="ARBA" id="ARBA00023015"/>
    </source>
</evidence>
<dbReference type="PROSITE" id="PS50865">
    <property type="entry name" value="ZF_MYND_2"/>
    <property type="match status" value="1"/>
</dbReference>
<dbReference type="CDD" id="cd05508">
    <property type="entry name" value="Bromo_RACK7"/>
    <property type="match status" value="1"/>
</dbReference>
<feature type="compositionally biased region" description="Basic and acidic residues" evidence="15">
    <location>
        <begin position="713"/>
        <end position="731"/>
    </location>
</feature>
<evidence type="ECO:0000256" key="5">
    <source>
        <dbReference type="ARBA" id="ARBA00022771"/>
    </source>
</evidence>
<evidence type="ECO:0000256" key="7">
    <source>
        <dbReference type="ARBA" id="ARBA00022853"/>
    </source>
</evidence>
<accession>G3PR29</accession>
<dbReference type="InterPro" id="IPR036427">
    <property type="entry name" value="Bromodomain-like_sf"/>
</dbReference>
<dbReference type="GO" id="GO:0003714">
    <property type="term" value="F:transcription corepressor activity"/>
    <property type="evidence" value="ECO:0007669"/>
    <property type="project" value="TreeGrafter"/>
</dbReference>
<evidence type="ECO:0000256" key="4">
    <source>
        <dbReference type="ARBA" id="ARBA00022723"/>
    </source>
</evidence>
<dbReference type="AlphaFoldDB" id="G3PR29"/>
<dbReference type="InterPro" id="IPR019786">
    <property type="entry name" value="Zinc_finger_PHD-type_CS"/>
</dbReference>
<evidence type="ECO:0000256" key="14">
    <source>
        <dbReference type="SAM" id="Coils"/>
    </source>
</evidence>
<dbReference type="GeneTree" id="ENSGT00940000154897"/>
<dbReference type="PROSITE" id="PS01359">
    <property type="entry name" value="ZF_PHD_1"/>
    <property type="match status" value="1"/>
</dbReference>
<keyword evidence="3" id="KW-0158">Chromosome</keyword>
<organism evidence="20 21">
    <name type="scientific">Gasterosteus aculeatus aculeatus</name>
    <name type="common">three-spined stickleback</name>
    <dbReference type="NCBI Taxonomy" id="481459"/>
    <lineage>
        <taxon>Eukaryota</taxon>
        <taxon>Metazoa</taxon>
        <taxon>Chordata</taxon>
        <taxon>Craniata</taxon>
        <taxon>Vertebrata</taxon>
        <taxon>Euteleostomi</taxon>
        <taxon>Actinopterygii</taxon>
        <taxon>Neopterygii</taxon>
        <taxon>Teleostei</taxon>
        <taxon>Neoteleostei</taxon>
        <taxon>Acanthomorphata</taxon>
        <taxon>Eupercaria</taxon>
        <taxon>Perciformes</taxon>
        <taxon>Cottioidei</taxon>
        <taxon>Gasterosteales</taxon>
        <taxon>Gasterosteidae</taxon>
        <taxon>Gasterosteus</taxon>
    </lineage>
</organism>
<evidence type="ECO:0000256" key="15">
    <source>
        <dbReference type="SAM" id="MobiDB-lite"/>
    </source>
</evidence>
<keyword evidence="11" id="KW-0539">Nucleus</keyword>
<feature type="compositionally biased region" description="Basic and acidic residues" evidence="15">
    <location>
        <begin position="621"/>
        <end position="654"/>
    </location>
</feature>
<evidence type="ECO:0000259" key="16">
    <source>
        <dbReference type="PROSITE" id="PS50014"/>
    </source>
</evidence>
<evidence type="ECO:0000259" key="18">
    <source>
        <dbReference type="PROSITE" id="PS50812"/>
    </source>
</evidence>
<dbReference type="InterPro" id="IPR044075">
    <property type="entry name" value="PRKCBP1_PHD"/>
</dbReference>
<evidence type="ECO:0008006" key="22">
    <source>
        <dbReference type="Google" id="ProtNLM"/>
    </source>
</evidence>
<feature type="compositionally biased region" description="Low complexity" evidence="15">
    <location>
        <begin position="549"/>
        <end position="560"/>
    </location>
</feature>
<dbReference type="Gene3D" id="1.20.920.10">
    <property type="entry name" value="Bromodomain-like"/>
    <property type="match status" value="1"/>
</dbReference>
<feature type="region of interest" description="Disordered" evidence="15">
    <location>
        <begin position="781"/>
        <end position="823"/>
    </location>
</feature>
<feature type="region of interest" description="Disordered" evidence="15">
    <location>
        <begin position="544"/>
        <end position="752"/>
    </location>
</feature>
<dbReference type="OMA" id="MPVQRFN"/>
<dbReference type="GO" id="GO:0005694">
    <property type="term" value="C:chromosome"/>
    <property type="evidence" value="ECO:0007669"/>
    <property type="project" value="UniProtKB-SubCell"/>
</dbReference>
<dbReference type="eggNOG" id="KOG1473">
    <property type="taxonomic scope" value="Eukaryota"/>
</dbReference>
<dbReference type="GO" id="GO:0005634">
    <property type="term" value="C:nucleus"/>
    <property type="evidence" value="ECO:0007669"/>
    <property type="project" value="UniProtKB-SubCell"/>
</dbReference>
<dbReference type="SUPFAM" id="SSF63748">
    <property type="entry name" value="Tudor/PWWP/MBT"/>
    <property type="match status" value="1"/>
</dbReference>
<feature type="region of interest" description="Disordered" evidence="15">
    <location>
        <begin position="428"/>
        <end position="527"/>
    </location>
</feature>
<feature type="compositionally biased region" description="Low complexity" evidence="15">
    <location>
        <begin position="841"/>
        <end position="858"/>
    </location>
</feature>